<feature type="region of interest" description="Disordered" evidence="1">
    <location>
        <begin position="101"/>
        <end position="124"/>
    </location>
</feature>
<name>A0A2S5TAE7_9GAMM</name>
<gene>
    <name evidence="2" type="ORF">C3942_21200</name>
</gene>
<feature type="compositionally biased region" description="Basic and acidic residues" evidence="1">
    <location>
        <begin position="106"/>
        <end position="117"/>
    </location>
</feature>
<keyword evidence="3" id="KW-1185">Reference proteome</keyword>
<protein>
    <submittedName>
        <fullName evidence="2">Uncharacterized protein</fullName>
    </submittedName>
</protein>
<organism evidence="2 3">
    <name type="scientific">Solimonas fluminis</name>
    <dbReference type="NCBI Taxonomy" id="2086571"/>
    <lineage>
        <taxon>Bacteria</taxon>
        <taxon>Pseudomonadati</taxon>
        <taxon>Pseudomonadota</taxon>
        <taxon>Gammaproteobacteria</taxon>
        <taxon>Nevskiales</taxon>
        <taxon>Nevskiaceae</taxon>
        <taxon>Solimonas</taxon>
    </lineage>
</organism>
<dbReference type="EMBL" id="PSNW01000018">
    <property type="protein sequence ID" value="PPE71932.1"/>
    <property type="molecule type" value="Genomic_DNA"/>
</dbReference>
<evidence type="ECO:0000313" key="2">
    <source>
        <dbReference type="EMBL" id="PPE71932.1"/>
    </source>
</evidence>
<dbReference type="Proteomes" id="UP000238220">
    <property type="component" value="Unassembled WGS sequence"/>
</dbReference>
<accession>A0A2S5TAE7</accession>
<dbReference type="RefSeq" id="WP_104232371.1">
    <property type="nucleotide sequence ID" value="NZ_PSNW01000018.1"/>
</dbReference>
<dbReference type="AlphaFoldDB" id="A0A2S5TAE7"/>
<dbReference type="OrthoDB" id="9835259at2"/>
<evidence type="ECO:0000313" key="3">
    <source>
        <dbReference type="Proteomes" id="UP000238220"/>
    </source>
</evidence>
<proteinExistence type="predicted"/>
<reference evidence="2 3" key="1">
    <citation type="submission" date="2018-02" db="EMBL/GenBank/DDBJ databases">
        <title>Genome sequencing of Solimonas sp. HR-BB.</title>
        <authorList>
            <person name="Lee Y."/>
            <person name="Jeon C.O."/>
        </authorList>
    </citation>
    <scope>NUCLEOTIDE SEQUENCE [LARGE SCALE GENOMIC DNA]</scope>
    <source>
        <strain evidence="2 3">HR-BB</strain>
    </source>
</reference>
<sequence length="124" mass="14242">MDIRRSTLLAALASLTTGPLAYTHNYSWTLLSATWRSTGLRQEDLRELLRYCVGEGYMELHGDEIEASYRMTTAGQAAIAESRWFPWTRWRDNRTLAQLRMRARIPSKDGSNRRDSDPMPAPAH</sequence>
<evidence type="ECO:0000256" key="1">
    <source>
        <dbReference type="SAM" id="MobiDB-lite"/>
    </source>
</evidence>
<comment type="caution">
    <text evidence="2">The sequence shown here is derived from an EMBL/GenBank/DDBJ whole genome shotgun (WGS) entry which is preliminary data.</text>
</comment>